<dbReference type="PANTHER" id="PTHR30126">
    <property type="entry name" value="HTH-TYPE TRANSCRIPTIONAL REGULATOR"/>
    <property type="match status" value="1"/>
</dbReference>
<evidence type="ECO:0000256" key="2">
    <source>
        <dbReference type="ARBA" id="ARBA00023015"/>
    </source>
</evidence>
<evidence type="ECO:0000259" key="5">
    <source>
        <dbReference type="PROSITE" id="PS50931"/>
    </source>
</evidence>
<accession>A0A1H3RVJ4</accession>
<dbReference type="AlphaFoldDB" id="A0A1H3RVJ4"/>
<dbReference type="RefSeq" id="WP_143047256.1">
    <property type="nucleotide sequence ID" value="NZ_FNON01000012.1"/>
</dbReference>
<dbReference type="SUPFAM" id="SSF46785">
    <property type="entry name" value="Winged helix' DNA-binding domain"/>
    <property type="match status" value="1"/>
</dbReference>
<organism evidence="6 7">
    <name type="scientific">Amycolatopsis xylanica</name>
    <dbReference type="NCBI Taxonomy" id="589385"/>
    <lineage>
        <taxon>Bacteria</taxon>
        <taxon>Bacillati</taxon>
        <taxon>Actinomycetota</taxon>
        <taxon>Actinomycetes</taxon>
        <taxon>Pseudonocardiales</taxon>
        <taxon>Pseudonocardiaceae</taxon>
        <taxon>Amycolatopsis</taxon>
    </lineage>
</organism>
<evidence type="ECO:0000313" key="6">
    <source>
        <dbReference type="EMBL" id="SDZ29657.1"/>
    </source>
</evidence>
<protein>
    <submittedName>
        <fullName evidence="6">DNA-binding transcriptional regulator, LysR family</fullName>
    </submittedName>
</protein>
<dbReference type="InterPro" id="IPR036388">
    <property type="entry name" value="WH-like_DNA-bd_sf"/>
</dbReference>
<dbReference type="Gene3D" id="1.10.10.10">
    <property type="entry name" value="Winged helix-like DNA-binding domain superfamily/Winged helix DNA-binding domain"/>
    <property type="match status" value="1"/>
</dbReference>
<dbReference type="EMBL" id="FNON01000012">
    <property type="protein sequence ID" value="SDZ29657.1"/>
    <property type="molecule type" value="Genomic_DNA"/>
</dbReference>
<dbReference type="OrthoDB" id="3181812at2"/>
<dbReference type="CDD" id="cd05466">
    <property type="entry name" value="PBP2_LTTR_substrate"/>
    <property type="match status" value="1"/>
</dbReference>
<keyword evidence="2" id="KW-0805">Transcription regulation</keyword>
<dbReference type="InterPro" id="IPR005119">
    <property type="entry name" value="LysR_subst-bd"/>
</dbReference>
<keyword evidence="7" id="KW-1185">Reference proteome</keyword>
<dbReference type="Proteomes" id="UP000199515">
    <property type="component" value="Unassembled WGS sequence"/>
</dbReference>
<comment type="similarity">
    <text evidence="1">Belongs to the LysR transcriptional regulatory family.</text>
</comment>
<evidence type="ECO:0000256" key="4">
    <source>
        <dbReference type="ARBA" id="ARBA00023163"/>
    </source>
</evidence>
<dbReference type="InterPro" id="IPR000847">
    <property type="entry name" value="LysR_HTH_N"/>
</dbReference>
<dbReference type="STRING" id="589385.SAMN05421504_11236"/>
<dbReference type="PROSITE" id="PS50931">
    <property type="entry name" value="HTH_LYSR"/>
    <property type="match status" value="1"/>
</dbReference>
<evidence type="ECO:0000313" key="7">
    <source>
        <dbReference type="Proteomes" id="UP000199515"/>
    </source>
</evidence>
<reference evidence="6 7" key="1">
    <citation type="submission" date="2016-10" db="EMBL/GenBank/DDBJ databases">
        <authorList>
            <person name="de Groot N.N."/>
        </authorList>
    </citation>
    <scope>NUCLEOTIDE SEQUENCE [LARGE SCALE GENOMIC DNA]</scope>
    <source>
        <strain evidence="6 7">CPCC 202699</strain>
    </source>
</reference>
<sequence>MTFDEIEAFVCIAEVGGYTEAARRLDRSQPAISRRIHELERALDATLFERVGRRMVLTDAGRALLPHAEAALAAIRDGERAVRDRSAAALPLRLAIVGTLADSHIVDALRAFTAKSTLTVDLRTATSREVSALVRSGEADLGLRYRADATLESIPLGEEKLYVVVPATHRITAAELPDLGPLRDEKWLGFPSERGRPESFRTLLERQLVNPSITAVDSLTAQKRLVEAGLGIAFMPISNIREEVRIGSLRVIDVPSMNARVPVFAVRRPGGHHSQAATDFLRVLAEHTPDLLAQN</sequence>
<dbReference type="GO" id="GO:0003700">
    <property type="term" value="F:DNA-binding transcription factor activity"/>
    <property type="evidence" value="ECO:0007669"/>
    <property type="project" value="InterPro"/>
</dbReference>
<evidence type="ECO:0000256" key="1">
    <source>
        <dbReference type="ARBA" id="ARBA00009437"/>
    </source>
</evidence>
<name>A0A1H3RVJ4_9PSEU</name>
<dbReference type="PANTHER" id="PTHR30126:SF40">
    <property type="entry name" value="HTH-TYPE TRANSCRIPTIONAL REGULATOR GLTR"/>
    <property type="match status" value="1"/>
</dbReference>
<keyword evidence="3 6" id="KW-0238">DNA-binding</keyword>
<evidence type="ECO:0000256" key="3">
    <source>
        <dbReference type="ARBA" id="ARBA00023125"/>
    </source>
</evidence>
<dbReference type="Gene3D" id="3.40.190.290">
    <property type="match status" value="1"/>
</dbReference>
<dbReference type="InterPro" id="IPR036390">
    <property type="entry name" value="WH_DNA-bd_sf"/>
</dbReference>
<dbReference type="Pfam" id="PF00126">
    <property type="entry name" value="HTH_1"/>
    <property type="match status" value="1"/>
</dbReference>
<dbReference type="GO" id="GO:0000976">
    <property type="term" value="F:transcription cis-regulatory region binding"/>
    <property type="evidence" value="ECO:0007669"/>
    <property type="project" value="TreeGrafter"/>
</dbReference>
<gene>
    <name evidence="6" type="ORF">SAMN05421504_11236</name>
</gene>
<dbReference type="FunFam" id="1.10.10.10:FF:000001">
    <property type="entry name" value="LysR family transcriptional regulator"/>
    <property type="match status" value="1"/>
</dbReference>
<dbReference type="Pfam" id="PF03466">
    <property type="entry name" value="LysR_substrate"/>
    <property type="match status" value="1"/>
</dbReference>
<dbReference type="PRINTS" id="PR00039">
    <property type="entry name" value="HTHLYSR"/>
</dbReference>
<dbReference type="SUPFAM" id="SSF53850">
    <property type="entry name" value="Periplasmic binding protein-like II"/>
    <property type="match status" value="1"/>
</dbReference>
<proteinExistence type="inferred from homology"/>
<keyword evidence="4" id="KW-0804">Transcription</keyword>
<feature type="domain" description="HTH lysR-type" evidence="5">
    <location>
        <begin position="1"/>
        <end position="58"/>
    </location>
</feature>